<dbReference type="AlphaFoldDB" id="A0A6N8S692"/>
<feature type="compositionally biased region" description="Low complexity" evidence="1">
    <location>
        <begin position="598"/>
        <end position="611"/>
    </location>
</feature>
<proteinExistence type="predicted"/>
<dbReference type="RefSeq" id="WP_160857561.1">
    <property type="nucleotide sequence ID" value="NZ_WUMK01000002.1"/>
</dbReference>
<keyword evidence="3" id="KW-1185">Reference proteome</keyword>
<evidence type="ECO:0000313" key="2">
    <source>
        <dbReference type="EMBL" id="MXN44574.1"/>
    </source>
</evidence>
<feature type="compositionally biased region" description="Polar residues" evidence="1">
    <location>
        <begin position="513"/>
        <end position="524"/>
    </location>
</feature>
<protein>
    <submittedName>
        <fullName evidence="2">Uncharacterized protein</fullName>
    </submittedName>
</protein>
<feature type="compositionally biased region" description="Polar residues" evidence="1">
    <location>
        <begin position="1"/>
        <end position="15"/>
    </location>
</feature>
<feature type="region of interest" description="Disordered" evidence="1">
    <location>
        <begin position="331"/>
        <end position="385"/>
    </location>
</feature>
<dbReference type="Proteomes" id="UP000435802">
    <property type="component" value="Unassembled WGS sequence"/>
</dbReference>
<name>A0A6N8S692_9HYPH</name>
<feature type="compositionally biased region" description="Acidic residues" evidence="1">
    <location>
        <begin position="582"/>
        <end position="597"/>
    </location>
</feature>
<feature type="region of interest" description="Disordered" evidence="1">
    <location>
        <begin position="1"/>
        <end position="22"/>
    </location>
</feature>
<feature type="region of interest" description="Disordered" evidence="1">
    <location>
        <begin position="569"/>
        <end position="628"/>
    </location>
</feature>
<comment type="caution">
    <text evidence="2">The sequence shown here is derived from an EMBL/GenBank/DDBJ whole genome shotgun (WGS) entry which is preliminary data.</text>
</comment>
<organism evidence="2 3">
    <name type="scientific">Shinella kummerowiae</name>
    <dbReference type="NCBI Taxonomy" id="417745"/>
    <lineage>
        <taxon>Bacteria</taxon>
        <taxon>Pseudomonadati</taxon>
        <taxon>Pseudomonadota</taxon>
        <taxon>Alphaproteobacteria</taxon>
        <taxon>Hyphomicrobiales</taxon>
        <taxon>Rhizobiaceae</taxon>
        <taxon>Shinella</taxon>
    </lineage>
</organism>
<dbReference type="OrthoDB" id="8404831at2"/>
<evidence type="ECO:0000313" key="3">
    <source>
        <dbReference type="Proteomes" id="UP000435802"/>
    </source>
</evidence>
<accession>A0A6N8S692</accession>
<feature type="region of interest" description="Disordered" evidence="1">
    <location>
        <begin position="503"/>
        <end position="536"/>
    </location>
</feature>
<dbReference type="EMBL" id="WUMK01000002">
    <property type="protein sequence ID" value="MXN44574.1"/>
    <property type="molecule type" value="Genomic_DNA"/>
</dbReference>
<gene>
    <name evidence="2" type="ORF">GR138_05180</name>
</gene>
<reference evidence="2 3" key="1">
    <citation type="submission" date="2019-12" db="EMBL/GenBank/DDBJ databases">
        <title>Shinella kummerowiae sp. nov., a symbiotic bacterium isolated from root nodules of the herbal legume Kummerowia stipulacea.</title>
        <authorList>
            <person name="Gao J."/>
        </authorList>
    </citation>
    <scope>NUCLEOTIDE SEQUENCE [LARGE SCALE GENOMIC DNA]</scope>
    <source>
        <strain evidence="2 3">CCBAU 25048</strain>
    </source>
</reference>
<sequence length="648" mass="68159">MLPRVATTTGTSQPSPTLPAGSSVDAIARPQLSAAALANLRADVLLRLIETMLKHMPPSAEANPSRDLLETLLVALKTLPGREGETGRKLADILAKLPPELRPSVEKLISTVLSSMPTRSLIEIIRNPNGPEAQKLATLIATSLALPDGGDVNGGKTEYPKKPLGLTLQQLAILDRQDSNVLSAIPARVLAEALRNPGGPEAQKLASLIAASLSLADEGGADLQQKPAGLAAQQLGIVGRQGNLLSAIPARALAEILRNPSGPEAQKLAALLANFDLDQGDNNLHAAGAERKPGGLTAQQLIAIGRQGTQQAGQSGDARALQAALKSIFDADGSSKPRTGVARPTEAVAGRQEPAQANRLPADANAPARTEQQAPVPVTRRGDQQPVEAVETVVRHGDHAEEAETATPTAKREDLPAKAQTVNATGQALARSVLQAVARDVPPALLMQAVAHLVENLSPEEASFLRTLLERPLDALVEQELGRAETAHPEESGQQAIETETAAEGTNAKPENALSSPRQATEQNEALPMPARPAAQPATVVDVTPDRLLPPAMPRDGIPLAFVPYRPAEEDLEWSDNRKPEDDEPGDEDAAEDEAEGDSAAQQDAEAGSSDNGPESADMARKREKTAEMVGVIEPGLIFYQKLGDYWA</sequence>
<evidence type="ECO:0000256" key="1">
    <source>
        <dbReference type="SAM" id="MobiDB-lite"/>
    </source>
</evidence>
<feature type="compositionally biased region" description="Basic and acidic residues" evidence="1">
    <location>
        <begin position="618"/>
        <end position="627"/>
    </location>
</feature>